<name>A0A563DYB3_9MICO</name>
<protein>
    <submittedName>
        <fullName evidence="2">Lactonase family protein</fullName>
    </submittedName>
</protein>
<evidence type="ECO:0000313" key="2">
    <source>
        <dbReference type="EMBL" id="TWP34961.1"/>
    </source>
</evidence>
<keyword evidence="1" id="KW-0732">Signal</keyword>
<dbReference type="RefSeq" id="WP_146318084.1">
    <property type="nucleotide sequence ID" value="NZ_VCQV01000023.1"/>
</dbReference>
<dbReference type="Proteomes" id="UP000320244">
    <property type="component" value="Unassembled WGS sequence"/>
</dbReference>
<evidence type="ECO:0000256" key="1">
    <source>
        <dbReference type="SAM" id="SignalP"/>
    </source>
</evidence>
<dbReference type="PANTHER" id="PTHR30344:SF1">
    <property type="entry name" value="6-PHOSPHOGLUCONOLACTONASE"/>
    <property type="match status" value="1"/>
</dbReference>
<dbReference type="GO" id="GO:0017057">
    <property type="term" value="F:6-phosphogluconolactonase activity"/>
    <property type="evidence" value="ECO:0007669"/>
    <property type="project" value="TreeGrafter"/>
</dbReference>
<reference evidence="2 3" key="2">
    <citation type="submission" date="2019-08" db="EMBL/GenBank/DDBJ databases">
        <title>Jejuicoccus antrihumi gen. nov., sp. nov., a new member of the family Dermacoccaceae isolated from a cave.</title>
        <authorList>
            <person name="Schumann P."/>
            <person name="Kim I.S."/>
        </authorList>
    </citation>
    <scope>NUCLEOTIDE SEQUENCE [LARGE SCALE GENOMIC DNA]</scope>
    <source>
        <strain evidence="2 3">C5-26</strain>
    </source>
</reference>
<dbReference type="SUPFAM" id="SSF75011">
    <property type="entry name" value="3-carboxy-cis,cis-mucoante lactonizing enzyme"/>
    <property type="match status" value="1"/>
</dbReference>
<reference evidence="2 3" key="1">
    <citation type="submission" date="2019-05" db="EMBL/GenBank/DDBJ databases">
        <authorList>
            <person name="Lee S.D."/>
        </authorList>
    </citation>
    <scope>NUCLEOTIDE SEQUENCE [LARGE SCALE GENOMIC DNA]</scope>
    <source>
        <strain evidence="2 3">C5-26</strain>
    </source>
</reference>
<comment type="caution">
    <text evidence="2">The sequence shown here is derived from an EMBL/GenBank/DDBJ whole genome shotgun (WGS) entry which is preliminary data.</text>
</comment>
<evidence type="ECO:0000313" key="3">
    <source>
        <dbReference type="Proteomes" id="UP000320244"/>
    </source>
</evidence>
<dbReference type="InterPro" id="IPR050282">
    <property type="entry name" value="Cycloisomerase_2"/>
</dbReference>
<organism evidence="2 3">
    <name type="scientific">Leekyejoonella antrihumi</name>
    <dbReference type="NCBI Taxonomy" id="1660198"/>
    <lineage>
        <taxon>Bacteria</taxon>
        <taxon>Bacillati</taxon>
        <taxon>Actinomycetota</taxon>
        <taxon>Actinomycetes</taxon>
        <taxon>Micrococcales</taxon>
        <taxon>Dermacoccaceae</taxon>
        <taxon>Leekyejoonella</taxon>
    </lineage>
</organism>
<feature type="chain" id="PRO_5021853264" evidence="1">
    <location>
        <begin position="28"/>
        <end position="378"/>
    </location>
</feature>
<dbReference type="PANTHER" id="PTHR30344">
    <property type="entry name" value="6-PHOSPHOGLUCONOLACTONASE-RELATED"/>
    <property type="match status" value="1"/>
</dbReference>
<feature type="signal peptide" evidence="1">
    <location>
        <begin position="1"/>
        <end position="27"/>
    </location>
</feature>
<proteinExistence type="predicted"/>
<dbReference type="Gene3D" id="2.130.10.10">
    <property type="entry name" value="YVTN repeat-like/Quinoprotein amine dehydrogenase"/>
    <property type="match status" value="2"/>
</dbReference>
<keyword evidence="3" id="KW-1185">Reference proteome</keyword>
<sequence length="378" mass="37771">MKPLARTAALATSALAVLAIGVGPAHAATTTQGRHADAHPVFVQNDAPSGNEIVQYDHTASGALQQTATYATGGTGGQLGGSVVDHLASQGSLTYDAGTHTLYAVNAGSNSITVFAVVGDRLVRRQVIGSDGSFPVSVAARDGRVFVLNARDGGSVQGYLSLGGYLLAIPSWHRGLGLNPAQTPEFTSTPGQIGFTPNGRQLLVSTKNGQNSVDVFNLGLFGPALKPVVNYLPGTVPFGFDFAPGGVLALTEAGPSAVATFTVAPSGRLTAGSSALTGQAATCWLTTIGSTAYASNAGSGNLSSYRVNRGGGLYSVGTTPVAAGTVDSAASSDGRYLYVQGGATGTVTTFGVGKRGALTNLGTVTVPDAVGAEGIAAL</sequence>
<dbReference type="AlphaFoldDB" id="A0A563DYB3"/>
<gene>
    <name evidence="2" type="ORF">FGL98_15575</name>
</gene>
<dbReference type="InterPro" id="IPR015943">
    <property type="entry name" value="WD40/YVTN_repeat-like_dom_sf"/>
</dbReference>
<accession>A0A563DYB3</accession>
<dbReference type="EMBL" id="VCQV01000023">
    <property type="protein sequence ID" value="TWP34961.1"/>
    <property type="molecule type" value="Genomic_DNA"/>
</dbReference>
<dbReference type="OrthoDB" id="9790815at2"/>